<dbReference type="Proteomes" id="UP000286974">
    <property type="component" value="Unassembled WGS sequence"/>
</dbReference>
<dbReference type="HAMAP" id="MF_02213">
    <property type="entry name" value="Lipid_II_synth_GatD"/>
    <property type="match status" value="1"/>
</dbReference>
<keyword evidence="4" id="KW-0808">Transferase</keyword>
<dbReference type="EMBL" id="BEXA01000004">
    <property type="protein sequence ID" value="GAY73822.1"/>
    <property type="molecule type" value="Genomic_DNA"/>
</dbReference>
<dbReference type="CDD" id="cd01750">
    <property type="entry name" value="GATase1_CobQ"/>
    <property type="match status" value="1"/>
</dbReference>
<organism evidence="4 5">
    <name type="scientific">Lentilactobacillus kosonis</name>
    <dbReference type="NCBI Taxonomy" id="2810561"/>
    <lineage>
        <taxon>Bacteria</taxon>
        <taxon>Bacillati</taxon>
        <taxon>Bacillota</taxon>
        <taxon>Bacilli</taxon>
        <taxon>Lactobacillales</taxon>
        <taxon>Lactobacillaceae</taxon>
        <taxon>Lentilactobacillus</taxon>
    </lineage>
</organism>
<feature type="active site" description="Nucleophile" evidence="2">
    <location>
        <position position="95"/>
    </location>
</feature>
<dbReference type="SUPFAM" id="SSF52317">
    <property type="entry name" value="Class I glutamine amidotransferase-like"/>
    <property type="match status" value="1"/>
</dbReference>
<keyword evidence="2" id="KW-0133">Cell shape</keyword>
<evidence type="ECO:0000313" key="4">
    <source>
        <dbReference type="EMBL" id="GAY73822.1"/>
    </source>
</evidence>
<comment type="subunit">
    <text evidence="2">Forms a heterodimer with MurT.</text>
</comment>
<evidence type="ECO:0000256" key="2">
    <source>
        <dbReference type="HAMAP-Rule" id="MF_02213"/>
    </source>
</evidence>
<comment type="catalytic activity">
    <reaction evidence="2">
        <text>L-glutamine + H2O = L-glutamate + NH4(+)</text>
        <dbReference type="Rhea" id="RHEA:15889"/>
        <dbReference type="ChEBI" id="CHEBI:15377"/>
        <dbReference type="ChEBI" id="CHEBI:28938"/>
        <dbReference type="ChEBI" id="CHEBI:29985"/>
        <dbReference type="ChEBI" id="CHEBI:58359"/>
        <dbReference type="EC" id="3.5.1.2"/>
    </reaction>
</comment>
<comment type="pathway">
    <text evidence="2">Cell wall biogenesis; peptidoglycan biosynthesis.</text>
</comment>
<proteinExistence type="inferred from homology"/>
<dbReference type="InterPro" id="IPR011698">
    <property type="entry name" value="GATase_3"/>
</dbReference>
<feature type="binding site" evidence="2">
    <location>
        <position position="130"/>
    </location>
    <ligand>
        <name>substrate</name>
    </ligand>
</feature>
<dbReference type="OrthoDB" id="9782045at2"/>
<keyword evidence="2" id="KW-0436">Ligase</keyword>
<comment type="function">
    <text evidence="2">The lipid II isoglutaminyl synthase complex catalyzes the formation of alpha-D-isoglutamine in the cell wall lipid II stem peptide. The GatD subunit catalyzes the hydrolysis of glutamine to glutamate and ammonia. The resulting ammonia molecule is channeled to the active site of MurT.</text>
</comment>
<dbReference type="AlphaFoldDB" id="A0A401FN60"/>
<dbReference type="GO" id="GO:0009252">
    <property type="term" value="P:peptidoglycan biosynthetic process"/>
    <property type="evidence" value="ECO:0007669"/>
    <property type="project" value="UniProtKB-UniRule"/>
</dbReference>
<dbReference type="GO" id="GO:0140282">
    <property type="term" value="F:carbon-nitrogen ligase activity on lipid II"/>
    <property type="evidence" value="ECO:0007669"/>
    <property type="project" value="UniProtKB-UniRule"/>
</dbReference>
<keyword evidence="5" id="KW-1185">Reference proteome</keyword>
<evidence type="ECO:0000313" key="5">
    <source>
        <dbReference type="Proteomes" id="UP000286974"/>
    </source>
</evidence>
<comment type="similarity">
    <text evidence="2">Belongs to the CobB/CobQ family. GatD subfamily.</text>
</comment>
<dbReference type="Pfam" id="PF07685">
    <property type="entry name" value="GATase_3"/>
    <property type="match status" value="1"/>
</dbReference>
<sequence length="262" mass="29469">MSYSLKVGHLYGDLMNTYGDIGNILVLKHLAKEMGVELDDEVVSLDQPFDKDKYDIVIFGGGQDFEQSIISKDIQTKKTDLIDFIEDGGSMVAICGGYQLLGHYYIGANGEKLEGIGALDHYTEKQENHRFIGDVLIENQETGEKYRGFENHQGITFLGEGERPLGNVLEGYGNNGEDKTEGAIYKNVYCTYFHGPILARNNQIAKHVLMNALSRKYPDADLTTQKETSSFRNILKIKPNKKAFDIKVESFCYPRFDSLINV</sequence>
<dbReference type="PROSITE" id="PS51274">
    <property type="entry name" value="GATASE_COBBQ"/>
    <property type="match status" value="1"/>
</dbReference>
<evidence type="ECO:0000259" key="3">
    <source>
        <dbReference type="Pfam" id="PF07685"/>
    </source>
</evidence>
<dbReference type="EC" id="6.3.5.13" evidence="2"/>
<reference evidence="4 5" key="1">
    <citation type="submission" date="2017-11" db="EMBL/GenBank/DDBJ databases">
        <title>Draft Genome Sequence of Lactobacillus curieae NBRC 111893 isolated from Koso, a Japanese sugar-Vegetable Fermented Beverage.</title>
        <authorList>
            <person name="Chiou T.Y."/>
            <person name="Oshima K."/>
            <person name="Suda W."/>
            <person name="Hattori M."/>
            <person name="Takahashi T."/>
        </authorList>
    </citation>
    <scope>NUCLEOTIDE SEQUENCE [LARGE SCALE GENOMIC DNA]</scope>
    <source>
        <strain evidence="4 5">NBRC111893</strain>
    </source>
</reference>
<feature type="active site" evidence="2">
    <location>
        <position position="194"/>
    </location>
</feature>
<dbReference type="Gene3D" id="3.40.50.880">
    <property type="match status" value="1"/>
</dbReference>
<keyword evidence="2" id="KW-0378">Hydrolase</keyword>
<feature type="domain" description="CobB/CobQ-like glutamine amidotransferase" evidence="3">
    <location>
        <begin position="6"/>
        <end position="201"/>
    </location>
</feature>
<dbReference type="EC" id="3.5.1.2" evidence="2"/>
<comment type="caution">
    <text evidence="4">The sequence shown here is derived from an EMBL/GenBank/DDBJ whole genome shotgun (WGS) entry which is preliminary data.</text>
</comment>
<name>A0A401FN60_9LACO</name>
<dbReference type="GO" id="GO:0016740">
    <property type="term" value="F:transferase activity"/>
    <property type="evidence" value="ECO:0007669"/>
    <property type="project" value="UniProtKB-KW"/>
</dbReference>
<dbReference type="GO" id="GO:0071555">
    <property type="term" value="P:cell wall organization"/>
    <property type="evidence" value="ECO:0007669"/>
    <property type="project" value="UniProtKB-KW"/>
</dbReference>
<dbReference type="STRING" id="1138822.PL11_010170"/>
<comment type="catalytic activity">
    <reaction evidence="2">
        <text>beta-D-GlcNAc-(1-&gt;4)-Mur2Ac(oyl-L-Ala-gamma-D-Glu-L-Lys-D-Ala-D-Ala)-di-trans,octa-cis-undecaprenyl diphosphate + L-glutamine + ATP + H2O = beta-D-GlcNAc-(1-&gt;4)-Mur2Ac(oyl-L-Ala-D-isoglutaminyl-L-Lys-D-Ala-D-Ala)-di-trans,octa-cis-undecaprenyl diphosphate + L-glutamate + ADP + phosphate + H(+)</text>
        <dbReference type="Rhea" id="RHEA:57928"/>
        <dbReference type="ChEBI" id="CHEBI:15377"/>
        <dbReference type="ChEBI" id="CHEBI:15378"/>
        <dbReference type="ChEBI" id="CHEBI:29985"/>
        <dbReference type="ChEBI" id="CHEBI:30616"/>
        <dbReference type="ChEBI" id="CHEBI:43474"/>
        <dbReference type="ChEBI" id="CHEBI:58359"/>
        <dbReference type="ChEBI" id="CHEBI:60033"/>
        <dbReference type="ChEBI" id="CHEBI:62233"/>
        <dbReference type="ChEBI" id="CHEBI:456216"/>
        <dbReference type="EC" id="6.3.5.13"/>
    </reaction>
</comment>
<dbReference type="InterPro" id="IPR033949">
    <property type="entry name" value="CobQ_GATase1"/>
</dbReference>
<keyword evidence="2" id="KW-0573">Peptidoglycan synthesis</keyword>
<keyword evidence="1 2" id="KW-0315">Glutamine amidotransferase</keyword>
<dbReference type="GO" id="GO:0004359">
    <property type="term" value="F:glutaminase activity"/>
    <property type="evidence" value="ECO:0007669"/>
    <property type="project" value="UniProtKB-UniRule"/>
</dbReference>
<dbReference type="PANTHER" id="PTHR21343:SF9">
    <property type="entry name" value="LIPID II ISOGLUTAMINYL SYNTHASE (GLUTAMINE-HYDROLYZING) SUBUNIT GATD"/>
    <property type="match status" value="1"/>
</dbReference>
<dbReference type="PANTHER" id="PTHR21343">
    <property type="entry name" value="DETHIOBIOTIN SYNTHETASE"/>
    <property type="match status" value="1"/>
</dbReference>
<evidence type="ECO:0000256" key="1">
    <source>
        <dbReference type="ARBA" id="ARBA00022962"/>
    </source>
</evidence>
<accession>A0A401FN60</accession>
<dbReference type="UniPathway" id="UPA00219"/>
<gene>
    <name evidence="2" type="primary">gatD</name>
    <name evidence="4" type="ORF">NBRC111893_1968</name>
</gene>
<dbReference type="GO" id="GO:0009236">
    <property type="term" value="P:cobalamin biosynthetic process"/>
    <property type="evidence" value="ECO:0007669"/>
    <property type="project" value="InterPro"/>
</dbReference>
<dbReference type="GO" id="GO:0008360">
    <property type="term" value="P:regulation of cell shape"/>
    <property type="evidence" value="ECO:0007669"/>
    <property type="project" value="UniProtKB-KW"/>
</dbReference>
<dbReference type="InterPro" id="IPR043702">
    <property type="entry name" value="Lipid_II_synth_GatD"/>
</dbReference>
<protein>
    <recommendedName>
        <fullName evidence="2">Lipid II isoglutaminyl synthase (glutamine-hydrolyzing) subunit GatD</fullName>
        <ecNumber evidence="2">6.3.5.13</ecNumber>
    </recommendedName>
    <alternativeName>
        <fullName evidence="2">Lipid II isoglutaminyl synthase glutaminase subunit</fullName>
        <ecNumber evidence="2">3.5.1.2</ecNumber>
    </alternativeName>
</protein>
<keyword evidence="2" id="KW-0961">Cell wall biogenesis/degradation</keyword>
<dbReference type="InterPro" id="IPR029062">
    <property type="entry name" value="Class_I_gatase-like"/>
</dbReference>